<sequence length="75" mass="8280">RSTLSVLWVQGEDGRDEERGCQRFGFKIADYLRSRGVRFEEFAVGLPTSFLPLEGHDIGQFLGSDGKRGSSGIST</sequence>
<keyword evidence="2" id="KW-1185">Reference proteome</keyword>
<organism evidence="1 2">
    <name type="scientific">Citrus clementina</name>
    <name type="common">Clementine</name>
    <name type="synonym">Citrus deliciosa x Citrus sinensis</name>
    <dbReference type="NCBI Taxonomy" id="85681"/>
    <lineage>
        <taxon>Eukaryota</taxon>
        <taxon>Viridiplantae</taxon>
        <taxon>Streptophyta</taxon>
        <taxon>Embryophyta</taxon>
        <taxon>Tracheophyta</taxon>
        <taxon>Spermatophyta</taxon>
        <taxon>Magnoliopsida</taxon>
        <taxon>eudicotyledons</taxon>
        <taxon>Gunneridae</taxon>
        <taxon>Pentapetalae</taxon>
        <taxon>rosids</taxon>
        <taxon>malvids</taxon>
        <taxon>Sapindales</taxon>
        <taxon>Rutaceae</taxon>
        <taxon>Aurantioideae</taxon>
        <taxon>Citrus</taxon>
    </lineage>
</organism>
<gene>
    <name evidence="1" type="ORF">CICLE_v10030251mg</name>
</gene>
<evidence type="ECO:0000313" key="2">
    <source>
        <dbReference type="Proteomes" id="UP000030687"/>
    </source>
</evidence>
<accession>V4SJK8</accession>
<protein>
    <submittedName>
        <fullName evidence="1">Uncharacterized protein</fullName>
    </submittedName>
</protein>
<dbReference type="KEGG" id="cic:CICLE_v10030251mg"/>
<dbReference type="AlphaFoldDB" id="V4SJK8"/>
<dbReference type="Proteomes" id="UP000030687">
    <property type="component" value="Unassembled WGS sequence"/>
</dbReference>
<feature type="non-terminal residue" evidence="1">
    <location>
        <position position="1"/>
    </location>
</feature>
<evidence type="ECO:0000313" key="1">
    <source>
        <dbReference type="EMBL" id="ESR37216.1"/>
    </source>
</evidence>
<dbReference type="InParanoid" id="V4SJK8"/>
<reference evidence="1 2" key="1">
    <citation type="submission" date="2013-10" db="EMBL/GenBank/DDBJ databases">
        <authorList>
            <consortium name="International Citrus Genome Consortium"/>
            <person name="Jenkins J."/>
            <person name="Schmutz J."/>
            <person name="Prochnik S."/>
            <person name="Rokhsar D."/>
            <person name="Gmitter F."/>
            <person name="Ollitrault P."/>
            <person name="Machado M."/>
            <person name="Talon M."/>
            <person name="Wincker P."/>
            <person name="Jaillon O."/>
            <person name="Morgante M."/>
        </authorList>
    </citation>
    <scope>NUCLEOTIDE SEQUENCE</scope>
    <source>
        <strain evidence="2">cv. Clemenules</strain>
    </source>
</reference>
<dbReference type="Gramene" id="ESR37216">
    <property type="protein sequence ID" value="ESR37216"/>
    <property type="gene ID" value="CICLE_v10030251mg"/>
</dbReference>
<proteinExistence type="predicted"/>
<dbReference type="EMBL" id="KI536978">
    <property type="protein sequence ID" value="ESR37216.1"/>
    <property type="molecule type" value="Genomic_DNA"/>
</dbReference>
<name>V4SJK8_CITCL</name>